<keyword evidence="3" id="KW-1185">Reference proteome</keyword>
<name>A0A8H5D3D4_9AGAR</name>
<evidence type="ECO:0000256" key="1">
    <source>
        <dbReference type="SAM" id="MobiDB-lite"/>
    </source>
</evidence>
<feature type="compositionally biased region" description="Pro residues" evidence="1">
    <location>
        <begin position="386"/>
        <end position="397"/>
    </location>
</feature>
<gene>
    <name evidence="2" type="ORF">D9756_007609</name>
</gene>
<feature type="compositionally biased region" description="Basic and acidic residues" evidence="1">
    <location>
        <begin position="1176"/>
        <end position="1186"/>
    </location>
</feature>
<feature type="compositionally biased region" description="Polar residues" evidence="1">
    <location>
        <begin position="962"/>
        <end position="974"/>
    </location>
</feature>
<feature type="compositionally biased region" description="Low complexity" evidence="1">
    <location>
        <begin position="16"/>
        <end position="30"/>
    </location>
</feature>
<comment type="caution">
    <text evidence="2">The sequence shown here is derived from an EMBL/GenBank/DDBJ whole genome shotgun (WGS) entry which is preliminary data.</text>
</comment>
<feature type="compositionally biased region" description="Basic and acidic residues" evidence="1">
    <location>
        <begin position="452"/>
        <end position="462"/>
    </location>
</feature>
<organism evidence="2 3">
    <name type="scientific">Leucocoprinus leucothites</name>
    <dbReference type="NCBI Taxonomy" id="201217"/>
    <lineage>
        <taxon>Eukaryota</taxon>
        <taxon>Fungi</taxon>
        <taxon>Dikarya</taxon>
        <taxon>Basidiomycota</taxon>
        <taxon>Agaricomycotina</taxon>
        <taxon>Agaricomycetes</taxon>
        <taxon>Agaricomycetidae</taxon>
        <taxon>Agaricales</taxon>
        <taxon>Agaricineae</taxon>
        <taxon>Agaricaceae</taxon>
        <taxon>Leucocoprinus</taxon>
    </lineage>
</organism>
<feature type="compositionally biased region" description="Polar residues" evidence="1">
    <location>
        <begin position="932"/>
        <end position="953"/>
    </location>
</feature>
<feature type="region of interest" description="Disordered" evidence="1">
    <location>
        <begin position="665"/>
        <end position="774"/>
    </location>
</feature>
<proteinExistence type="predicted"/>
<accession>A0A8H5D3D4</accession>
<feature type="region of interest" description="Disordered" evidence="1">
    <location>
        <begin position="786"/>
        <end position="888"/>
    </location>
</feature>
<dbReference type="CDD" id="cd06503">
    <property type="entry name" value="ATP-synt_Fo_b"/>
    <property type="match status" value="1"/>
</dbReference>
<dbReference type="Proteomes" id="UP000559027">
    <property type="component" value="Unassembled WGS sequence"/>
</dbReference>
<feature type="compositionally biased region" description="Polar residues" evidence="1">
    <location>
        <begin position="109"/>
        <end position="125"/>
    </location>
</feature>
<feature type="region of interest" description="Disordered" evidence="1">
    <location>
        <begin position="905"/>
        <end position="1313"/>
    </location>
</feature>
<feature type="compositionally biased region" description="Basic and acidic residues" evidence="1">
    <location>
        <begin position="665"/>
        <end position="700"/>
    </location>
</feature>
<feature type="compositionally biased region" description="Polar residues" evidence="1">
    <location>
        <begin position="134"/>
        <end position="171"/>
    </location>
</feature>
<feature type="compositionally biased region" description="Basic and acidic residues" evidence="1">
    <location>
        <begin position="482"/>
        <end position="642"/>
    </location>
</feature>
<feature type="compositionally biased region" description="Low complexity" evidence="1">
    <location>
        <begin position="1000"/>
        <end position="1015"/>
    </location>
</feature>
<evidence type="ECO:0000313" key="2">
    <source>
        <dbReference type="EMBL" id="KAF5351968.1"/>
    </source>
</evidence>
<feature type="compositionally biased region" description="Polar residues" evidence="1">
    <location>
        <begin position="1023"/>
        <end position="1036"/>
    </location>
</feature>
<dbReference type="EMBL" id="JAACJO010000012">
    <property type="protein sequence ID" value="KAF5351968.1"/>
    <property type="molecule type" value="Genomic_DNA"/>
</dbReference>
<feature type="compositionally biased region" description="Basic residues" evidence="1">
    <location>
        <begin position="1192"/>
        <end position="1204"/>
    </location>
</feature>
<feature type="region of interest" description="Disordered" evidence="1">
    <location>
        <begin position="422"/>
        <end position="642"/>
    </location>
</feature>
<feature type="compositionally biased region" description="Polar residues" evidence="1">
    <location>
        <begin position="798"/>
        <end position="834"/>
    </location>
</feature>
<feature type="compositionally biased region" description="Basic and acidic residues" evidence="1">
    <location>
        <begin position="1241"/>
        <end position="1251"/>
    </location>
</feature>
<evidence type="ECO:0000313" key="3">
    <source>
        <dbReference type="Proteomes" id="UP000559027"/>
    </source>
</evidence>
<feature type="compositionally biased region" description="Polar residues" evidence="1">
    <location>
        <begin position="764"/>
        <end position="774"/>
    </location>
</feature>
<protein>
    <submittedName>
        <fullName evidence="2">Uncharacterized protein</fullName>
    </submittedName>
</protein>
<feature type="compositionally biased region" description="Low complexity" evidence="1">
    <location>
        <begin position="72"/>
        <end position="87"/>
    </location>
</feature>
<dbReference type="OrthoDB" id="10663025at2759"/>
<feature type="region of interest" description="Disordered" evidence="1">
    <location>
        <begin position="53"/>
        <end position="90"/>
    </location>
</feature>
<feature type="region of interest" description="Disordered" evidence="1">
    <location>
        <begin position="369"/>
        <end position="410"/>
    </location>
</feature>
<feature type="compositionally biased region" description="Polar residues" evidence="1">
    <location>
        <begin position="1294"/>
        <end position="1304"/>
    </location>
</feature>
<feature type="region of interest" description="Disordered" evidence="1">
    <location>
        <begin position="1"/>
        <end position="32"/>
    </location>
</feature>
<reference evidence="2 3" key="1">
    <citation type="journal article" date="2020" name="ISME J.">
        <title>Uncovering the hidden diversity of litter-decomposition mechanisms in mushroom-forming fungi.</title>
        <authorList>
            <person name="Floudas D."/>
            <person name="Bentzer J."/>
            <person name="Ahren D."/>
            <person name="Johansson T."/>
            <person name="Persson P."/>
            <person name="Tunlid A."/>
        </authorList>
    </citation>
    <scope>NUCLEOTIDE SEQUENCE [LARGE SCALE GENOMIC DNA]</scope>
    <source>
        <strain evidence="2 3">CBS 146.42</strain>
    </source>
</reference>
<feature type="compositionally biased region" description="Low complexity" evidence="1">
    <location>
        <begin position="847"/>
        <end position="863"/>
    </location>
</feature>
<feature type="compositionally biased region" description="Low complexity" evidence="1">
    <location>
        <begin position="739"/>
        <end position="753"/>
    </location>
</feature>
<feature type="compositionally biased region" description="Low complexity" evidence="1">
    <location>
        <begin position="398"/>
        <end position="409"/>
    </location>
</feature>
<sequence>MAGTGFGLPSRLLNIPSVSSGSPLSTSAPVLPVPPAPSFADFKFQKIGQQPRLLTRFTEPSQVQDSVEDDSMSVSSESDQRSQSTEQNAMLRTRPSLWQALAEQDTAFATNPPISDNRIGQTSAGPSRFPVVETSVTDDQQANTAKVSQPDRTSSNFSRSISPSHTASQFSVPAPSPRFDASSDHHNTGDSMVSMHLGYPSASPGPSGANGQAMEGVQPSHTPDRQSLPPFSRKYETLRQIHSQLQASIPSHNQPNLASAILLASSAQQKATTVHAETRKLYICAQDIMQVAQKTLAITTTLLRGAEEAKGLADGAKSEIERISSAYADQQRQSDHNEFSGLLQSLGSWIASQEADEATLRARRAQQLKLKKQQSDLVRAPAKPSSNPPLGAPPIPGPTTTTTPPASASVVLRRQPLFYSPTPEVDIKVEPRTWSQPPLQPPPVSTASVSDPNRRQAELRKLLKEKHRLSDEELSALSPLEAARERQRRLEEEEQRQLEDEKHKQLQEVEEKRKEQERRLAEERRQQEEERQKELARQEEQKRKREESERKLLEEAERKAREEREKHEEEKRARADAEKRAHEAFEAEKKKALEEAERKAREVEAQRKAQVEEEAKKKAQEEAERKAREEAARRKTQEEAQRERLLIQQKQEEELQARLAEEAELRRAQEKAREKQKLEEQAQFKAEQERQEKLRQDQIKQRAQIQADKDKTMADLAQQIRAQRSHRLQPSLDGTSEMSLDSSPVVSSLISLPRGHLSAGHDPSTLSPASRTSLTQAPPLAQHLPQQPQVNGLVPGSTIPNQGDLSGPQPSTALDRPSSTLAPPQANNSSSRSMSLPPVAHLSQSDRSPSTTPIIPPTQRTPTLSVYRLSGDSGNVPYRENNPNLSSPQAQAANIRHVVSALNLPPPTAIKTEPQEESRLLYPPSRDPTPVQPSASQAVPKPTVSSSASQRPSATPIPVSAGQHSPSLSAQPANGSHPHTILDRRIPSSPATIAIPRSHTPNSQQSQQPQQTAQASIDIPTRPQVQVPSRPASASGTLPRPNRDNHPASRNEGQQELLPGRPSSSQINDRSRSSSPFRMGPDAYVAPQLVKDSSPPDTTVEGRAPPTGTVAFRGRLPPSTSAPPSHWDHYSPSPQRPLRQTDTYRPNYSERSRTPPAQAGRKRSRENTPPPPPYPRDYRDFDDRRAPLRPRTPPRRPSKRRTPSRSRSPTPPPSRPTLATRLRQGPPPPGENSYRSITPPRDWERDREPHLLSRFSDTRLAGPPPTKPGRPRGKRGRGGGVGPPSGPSHASLEQRISSGSTLATRIQEDPRRP</sequence>
<feature type="region of interest" description="Disordered" evidence="1">
    <location>
        <begin position="109"/>
        <end position="230"/>
    </location>
</feature>